<dbReference type="RefSeq" id="XP_003874184.1">
    <property type="nucleotide sequence ID" value="XM_003874135.1"/>
</dbReference>
<dbReference type="GO" id="GO:0003723">
    <property type="term" value="F:RNA binding"/>
    <property type="evidence" value="ECO:0007669"/>
    <property type="project" value="InterPro"/>
</dbReference>
<dbReference type="OrthoDB" id="260777at2759"/>
<dbReference type="FunFam" id="3.30.230.10:FF:000004">
    <property type="entry name" value="40S ribosomal protein S2"/>
    <property type="match status" value="1"/>
</dbReference>
<dbReference type="InterPro" id="IPR014721">
    <property type="entry name" value="Ribsml_uS5_D2-typ_fold_subgr"/>
</dbReference>
<dbReference type="Gene3D" id="3.30.230.10">
    <property type="match status" value="1"/>
</dbReference>
<dbReference type="Gene3D" id="3.30.160.20">
    <property type="match status" value="1"/>
</dbReference>
<evidence type="ECO:0000256" key="7">
    <source>
        <dbReference type="RuleBase" id="RU003823"/>
    </source>
</evidence>
<dbReference type="PhylomeDB" id="E9ARV7"/>
<dbReference type="SUPFAM" id="SSF54768">
    <property type="entry name" value="dsRNA-binding domain-like"/>
    <property type="match status" value="1"/>
</dbReference>
<dbReference type="PROSITE" id="PS50881">
    <property type="entry name" value="S5_DSRBD"/>
    <property type="match status" value="1"/>
</dbReference>
<dbReference type="Pfam" id="PF00333">
    <property type="entry name" value="Ribosomal_S5"/>
    <property type="match status" value="1"/>
</dbReference>
<gene>
    <name evidence="10" type="ORF">LMXM_19_0060</name>
</gene>
<dbReference type="GeneID" id="13447737"/>
<dbReference type="InterPro" id="IPR005324">
    <property type="entry name" value="Ribosomal_uS5_C"/>
</dbReference>
<organism evidence="10 11">
    <name type="scientific">Leishmania mexicana (strain MHOM/GT/2001/U1103)</name>
    <dbReference type="NCBI Taxonomy" id="929439"/>
    <lineage>
        <taxon>Eukaryota</taxon>
        <taxon>Discoba</taxon>
        <taxon>Euglenozoa</taxon>
        <taxon>Kinetoplastea</taxon>
        <taxon>Metakinetoplastina</taxon>
        <taxon>Trypanosomatida</taxon>
        <taxon>Trypanosomatidae</taxon>
        <taxon>Leishmaniinae</taxon>
        <taxon>Leishmania</taxon>
    </lineage>
</organism>
<dbReference type="PROSITE" id="PS00585">
    <property type="entry name" value="RIBOSOMAL_S5"/>
    <property type="match status" value="1"/>
</dbReference>
<evidence type="ECO:0000256" key="6">
    <source>
        <dbReference type="PROSITE-ProRule" id="PRU00268"/>
    </source>
</evidence>
<keyword evidence="11" id="KW-1185">Reference proteome</keyword>
<keyword evidence="3 6" id="KW-0687">Ribonucleoprotein</keyword>
<dbReference type="InterPro" id="IPR000851">
    <property type="entry name" value="Ribosomal_uS5"/>
</dbReference>
<dbReference type="KEGG" id="lmi:LMXM_19_0060"/>
<dbReference type="GO" id="GO:0006412">
    <property type="term" value="P:translation"/>
    <property type="evidence" value="ECO:0007669"/>
    <property type="project" value="InterPro"/>
</dbReference>
<dbReference type="Proteomes" id="UP000007259">
    <property type="component" value="Chromosome 19"/>
</dbReference>
<keyword evidence="2 6" id="KW-0689">Ribosomal protein</keyword>
<proteinExistence type="inferred from homology"/>
<name>E9ARV7_LEIMU</name>
<dbReference type="OMA" id="DKEWTPV"/>
<dbReference type="Pfam" id="PF03719">
    <property type="entry name" value="Ribosomal_S5_C"/>
    <property type="match status" value="1"/>
</dbReference>
<evidence type="ECO:0000256" key="3">
    <source>
        <dbReference type="ARBA" id="ARBA00023274"/>
    </source>
</evidence>
<dbReference type="FunFam" id="3.30.160.20:FF:000067">
    <property type="entry name" value="40S ribosomal protein S2"/>
    <property type="match status" value="1"/>
</dbReference>
<feature type="compositionally biased region" description="Basic residues" evidence="8">
    <location>
        <begin position="63"/>
        <end position="72"/>
    </location>
</feature>
<dbReference type="NCBIfam" id="TIGR01020">
    <property type="entry name" value="uS5_euk_arch"/>
    <property type="match status" value="1"/>
</dbReference>
<evidence type="ECO:0000256" key="8">
    <source>
        <dbReference type="SAM" id="MobiDB-lite"/>
    </source>
</evidence>
<evidence type="ECO:0000256" key="5">
    <source>
        <dbReference type="ARBA" id="ARBA00035407"/>
    </source>
</evidence>
<dbReference type="VEuPathDB" id="TriTrypDB:LmxM.19.0060"/>
<comment type="similarity">
    <text evidence="1 7">Belongs to the universal ribosomal protein uS5 family.</text>
</comment>
<feature type="domain" description="S5 DRBM" evidence="9">
    <location>
        <begin position="125"/>
        <end position="188"/>
    </location>
</feature>
<sequence>MTALPSVGVDPFLCTHVRTQIGNAICTNELSSLRKEDMADTQPAQEAPAADVPRAERNFGRGRGGRGGRGRGRGGPGEEKEWVPCTKLGRLVKAQKVTSLEEIFLFSMPIKEHQIVDTLIAEGQLHDEMMKIYPVQKATSAGQRTRFKAFNVVGDCDGHIGIGARVGKEVSLAIRASMIAAKLNIVPVRRGYWGNKIGEPHTIPMKVTGKCGSVAVRLVPAPRGTGIVAAPVPKKILEFAGVEDVYTSSRGKTRTHGNLIMATFYALRKTYGFLTPDLWADTEPSRDPTDEHAELLAEMTTA</sequence>
<evidence type="ECO:0000259" key="9">
    <source>
        <dbReference type="PROSITE" id="PS50881"/>
    </source>
</evidence>
<dbReference type="InterPro" id="IPR013810">
    <property type="entry name" value="Ribosomal_uS5_N"/>
</dbReference>
<evidence type="ECO:0000256" key="2">
    <source>
        <dbReference type="ARBA" id="ARBA00022980"/>
    </source>
</evidence>
<feature type="region of interest" description="Disordered" evidence="8">
    <location>
        <begin position="36"/>
        <end position="81"/>
    </location>
</feature>
<dbReference type="SUPFAM" id="SSF54211">
    <property type="entry name" value="Ribosomal protein S5 domain 2-like"/>
    <property type="match status" value="1"/>
</dbReference>
<dbReference type="PANTHER" id="PTHR13718:SF4">
    <property type="entry name" value="40S RIBOSOMAL PROTEIN S2"/>
    <property type="match status" value="1"/>
</dbReference>
<accession>E9ARV7</accession>
<evidence type="ECO:0000313" key="10">
    <source>
        <dbReference type="EMBL" id="CBZ25678.1"/>
    </source>
</evidence>
<evidence type="ECO:0000313" key="11">
    <source>
        <dbReference type="Proteomes" id="UP000007259"/>
    </source>
</evidence>
<evidence type="ECO:0000256" key="4">
    <source>
        <dbReference type="ARBA" id="ARBA00035255"/>
    </source>
</evidence>
<dbReference type="GO" id="GO:0003735">
    <property type="term" value="F:structural constituent of ribosome"/>
    <property type="evidence" value="ECO:0007669"/>
    <property type="project" value="UniProtKB-UniRule"/>
</dbReference>
<protein>
    <recommendedName>
        <fullName evidence="4">Small ribosomal subunit protein uS5</fullName>
    </recommendedName>
    <alternativeName>
        <fullName evidence="5">40S ribosomal protein S2</fullName>
    </alternativeName>
</protein>
<reference evidence="10 11" key="1">
    <citation type="journal article" date="2011" name="Genome Res.">
        <title>Chromosome and gene copy number variation allow major structural change between species and strains of Leishmania.</title>
        <authorList>
            <person name="Rogers M.B."/>
            <person name="Hilley J.D."/>
            <person name="Dickens N.J."/>
            <person name="Wilkes J."/>
            <person name="Bates P.A."/>
            <person name="Depledge D.P."/>
            <person name="Harris D."/>
            <person name="Her Y."/>
            <person name="Herzyk P."/>
            <person name="Imamura H."/>
            <person name="Otto T.D."/>
            <person name="Sanders M."/>
            <person name="Seeger K."/>
            <person name="Dujardin J.C."/>
            <person name="Berriman M."/>
            <person name="Smith D.F."/>
            <person name="Hertz-Fowler C."/>
            <person name="Mottram J.C."/>
        </authorList>
    </citation>
    <scope>NUCLEOTIDE SEQUENCE [LARGE SCALE GENOMIC DNA]</scope>
    <source>
        <strain evidence="10 11">MHOM/GT/2001/U1103</strain>
    </source>
</reference>
<dbReference type="AlphaFoldDB" id="E9ARV7"/>
<dbReference type="InterPro" id="IPR018192">
    <property type="entry name" value="Ribosomal_uS5_N_CS"/>
</dbReference>
<evidence type="ECO:0000256" key="1">
    <source>
        <dbReference type="ARBA" id="ARBA00008945"/>
    </source>
</evidence>
<dbReference type="GO" id="GO:0022627">
    <property type="term" value="C:cytosolic small ribosomal subunit"/>
    <property type="evidence" value="ECO:0007669"/>
    <property type="project" value="TreeGrafter"/>
</dbReference>
<dbReference type="EMBL" id="FR799572">
    <property type="protein sequence ID" value="CBZ25678.1"/>
    <property type="molecule type" value="Genomic_DNA"/>
</dbReference>
<dbReference type="InterPro" id="IPR020568">
    <property type="entry name" value="Ribosomal_Su5_D2-typ_SF"/>
</dbReference>
<dbReference type="InterPro" id="IPR005711">
    <property type="entry name" value="Ribosomal_uS5_euk/arc"/>
</dbReference>
<dbReference type="PANTHER" id="PTHR13718">
    <property type="entry name" value="RIBOSOMAL S SUBUNIT"/>
    <property type="match status" value="1"/>
</dbReference>